<evidence type="ECO:0000313" key="12">
    <source>
        <dbReference type="EMBL" id="UMM40454.1"/>
    </source>
</evidence>
<dbReference type="InterPro" id="IPR013087">
    <property type="entry name" value="Znf_C2H2_type"/>
</dbReference>
<dbReference type="PANTHER" id="PTHR45944">
    <property type="entry name" value="SCHNURRI, ISOFORM F"/>
    <property type="match status" value="1"/>
</dbReference>
<dbReference type="Proteomes" id="UP000829354">
    <property type="component" value="Chromosome X"/>
</dbReference>
<keyword evidence="5" id="KW-0862">Zinc</keyword>
<dbReference type="Pfam" id="PF00096">
    <property type="entry name" value="zf-C2H2"/>
    <property type="match status" value="1"/>
</dbReference>
<feature type="compositionally biased region" description="Low complexity" evidence="10">
    <location>
        <begin position="423"/>
        <end position="433"/>
    </location>
</feature>
<dbReference type="InterPro" id="IPR036236">
    <property type="entry name" value="Znf_C2H2_sf"/>
</dbReference>
<keyword evidence="8" id="KW-0539">Nucleus</keyword>
<feature type="region of interest" description="Disordered" evidence="10">
    <location>
        <begin position="1251"/>
        <end position="1270"/>
    </location>
</feature>
<feature type="compositionally biased region" description="Polar residues" evidence="10">
    <location>
        <begin position="732"/>
        <end position="749"/>
    </location>
</feature>
<accession>A0AAE9FIL8</accession>
<feature type="domain" description="C2H2-type" evidence="11">
    <location>
        <begin position="816"/>
        <end position="843"/>
    </location>
</feature>
<dbReference type="SUPFAM" id="SSF57667">
    <property type="entry name" value="beta-beta-alpha zinc fingers"/>
    <property type="match status" value="3"/>
</dbReference>
<keyword evidence="13" id="KW-1185">Reference proteome</keyword>
<keyword evidence="7" id="KW-0804">Transcription</keyword>
<organism evidence="12 13">
    <name type="scientific">Caenorhabditis briggsae</name>
    <dbReference type="NCBI Taxonomy" id="6238"/>
    <lineage>
        <taxon>Eukaryota</taxon>
        <taxon>Metazoa</taxon>
        <taxon>Ecdysozoa</taxon>
        <taxon>Nematoda</taxon>
        <taxon>Chromadorea</taxon>
        <taxon>Rhabditida</taxon>
        <taxon>Rhabditina</taxon>
        <taxon>Rhabditomorpha</taxon>
        <taxon>Rhabditoidea</taxon>
        <taxon>Rhabditidae</taxon>
        <taxon>Peloderinae</taxon>
        <taxon>Caenorhabditis</taxon>
    </lineage>
</organism>
<feature type="domain" description="C2H2-type" evidence="11">
    <location>
        <begin position="850"/>
        <end position="873"/>
    </location>
</feature>
<feature type="compositionally biased region" description="Polar residues" evidence="10">
    <location>
        <begin position="771"/>
        <end position="787"/>
    </location>
</feature>
<evidence type="ECO:0000256" key="10">
    <source>
        <dbReference type="SAM" id="MobiDB-lite"/>
    </source>
</evidence>
<gene>
    <name evidence="12" type="ORF">L5515_017078</name>
</gene>
<dbReference type="Gene3D" id="3.30.160.60">
    <property type="entry name" value="Classic Zinc Finger"/>
    <property type="match status" value="3"/>
</dbReference>
<dbReference type="FunFam" id="3.30.160.60:FF:000594">
    <property type="entry name" value="Transcription factor HIVEP2"/>
    <property type="match status" value="1"/>
</dbReference>
<feature type="region of interest" description="Disordered" evidence="10">
    <location>
        <begin position="771"/>
        <end position="799"/>
    </location>
</feature>
<sequence>MADKLVHLLRSDPVGQTSSLYVFACEQATSLKYLLRSYGMVHLTIVANVAERLGIASLIDNGQFIINAPEQEEIKEEVEMPNPAVPSGSEGAAGGTVAFNGMIIKEEVVTPPPQNFQDDDDDDDCIIEVIDKDQERRIRMNAAAQKAEAEARMALVPQNQQEQQVVMNRMTGVPFMVNSIGFAQNDNGMPGPSGLKVIEDSKNGILGGMATDQDNKYGIAMKQEEVEVVAQTLPLNIEDLRLEPQRSGDTDKPYWLVIDGNIGGRPSFMALPSTASRTNRTTSITSETYTTVPRQQPIFAEQDGTHSMYANWAKPVHNDVETKMNISFMGMVTLKKQTGHHKFWKFTTANKELGNYRMTHSSFWDISTKIRDRQASMSEDKPVEEPDYDAKLIDRLVGVSMPMIVAPEMATAAGPSGIGGGPSTSDQPLMMRSPRPPTPPPNVVLPPPPTPPPIPAAENYEPMIVDEENEVIPTSVVLTAPVDVPVKHEQEYPMEVKIGESSDERPSGIIIDDVGRFRSANRHMKYVSRIRPKHEQIIGGHRTDEVYVYVRGRGRGRYICDRCGIRCKKPSMLKKHIKSHTDIRAFNCNACNFSFKTKGNLTKHLSSKTHQRRVSNANAGNESDGTTQSTSSIMNMEDAFKMEPLFDAYDDNISSDEEEDCGHLNGMQAEHKFKFGQEHILMERTAHTPPTRWCLVEAQNDHYWPSPDRRTCMSAPPVAMQRELDDRAMSPVSGTISPFTNRRNHSPFSAASPRSRLISESQQNDLSTVFYQSDDPSCSSQNPNSFGLKQLPSSSSGGSGGAMINNVNLFQKDEIHKCEHCDRTFRKTSELYLHQHTHNIEYQLHKNRMFQCSECRMPLRTKALLSKHLHQIHGVNMDESVTACIDPSATTQSVLGGPSTSNPRSFMCYDCDIGFRKHGILAKHLRSKTHVMKLESLQKLPADTMSLITRKDNGACLNEVDTTDCERARMSLLAIVTRLRTDLDSEESSSSAPQSVALAPEVLRALTANTLTPAAPSSAPISSSTPPLSTIQHNTVVSSSSSSSSKTDSSCPSPSLANHVHSHSAKTSPSPATTHFIHRKRSESSIMGHTGPTIAKQTRVWNPPPPEPVFTSQPLQTVFVPPEKPKTPETQSQSIRPNCNRPKPIPDNTKCMICHEQLANPIELQVHIHVDHFQIRDGAEFKCPRNNCGLNYETVDCLRAHVKAHYENDQKMLLEEQNLLADVSVIIPSQASSPKVEQKFTTPFKLISDHHEIYNPGPSTSTALPPKTSD</sequence>
<feature type="region of interest" description="Disordered" evidence="10">
    <location>
        <begin position="411"/>
        <end position="442"/>
    </location>
</feature>
<evidence type="ECO:0000256" key="8">
    <source>
        <dbReference type="ARBA" id="ARBA00023242"/>
    </source>
</evidence>
<comment type="subcellular location">
    <subcellularLocation>
        <location evidence="1">Nucleus</location>
    </subcellularLocation>
</comment>
<keyword evidence="6" id="KW-0805">Transcription regulation</keyword>
<dbReference type="AlphaFoldDB" id="A0AAE9FIL8"/>
<feature type="domain" description="C2H2-type" evidence="11">
    <location>
        <begin position="1181"/>
        <end position="1210"/>
    </location>
</feature>
<dbReference type="FunFam" id="3.30.160.60:FF:002903">
    <property type="entry name" value="Protein CBR-SMA-9"/>
    <property type="match status" value="1"/>
</dbReference>
<reference evidence="12 13" key="1">
    <citation type="submission" date="2022-04" db="EMBL/GenBank/DDBJ databases">
        <title>Chromosome-level reference genomes for two strains of Caenorhabditis briggsae: an improved platform for comparative genomics.</title>
        <authorList>
            <person name="Stevens L."/>
            <person name="Andersen E."/>
        </authorList>
    </citation>
    <scope>NUCLEOTIDE SEQUENCE [LARGE SCALE GENOMIC DNA]</scope>
    <source>
        <strain evidence="12">VX34</strain>
        <tissue evidence="12">Whole-organism</tissue>
    </source>
</reference>
<dbReference type="SMART" id="SM00355">
    <property type="entry name" value="ZnF_C2H2"/>
    <property type="match status" value="7"/>
</dbReference>
<feature type="compositionally biased region" description="Polar residues" evidence="10">
    <location>
        <begin position="614"/>
        <end position="630"/>
    </location>
</feature>
<name>A0AAE9FIL8_CAEBR</name>
<evidence type="ECO:0000256" key="2">
    <source>
        <dbReference type="ARBA" id="ARBA00022723"/>
    </source>
</evidence>
<feature type="domain" description="C2H2-type" evidence="11">
    <location>
        <begin position="558"/>
        <end position="585"/>
    </location>
</feature>
<evidence type="ECO:0000256" key="3">
    <source>
        <dbReference type="ARBA" id="ARBA00022737"/>
    </source>
</evidence>
<dbReference type="GO" id="GO:0008270">
    <property type="term" value="F:zinc ion binding"/>
    <property type="evidence" value="ECO:0007669"/>
    <property type="project" value="UniProtKB-KW"/>
</dbReference>
<dbReference type="PROSITE" id="PS00028">
    <property type="entry name" value="ZINC_FINGER_C2H2_1"/>
    <property type="match status" value="6"/>
</dbReference>
<keyword evidence="3" id="KW-0677">Repeat</keyword>
<feature type="compositionally biased region" description="Polar residues" evidence="10">
    <location>
        <begin position="1128"/>
        <end position="1137"/>
    </location>
</feature>
<feature type="region of interest" description="Disordered" evidence="10">
    <location>
        <begin position="1013"/>
        <end position="1113"/>
    </location>
</feature>
<evidence type="ECO:0000256" key="5">
    <source>
        <dbReference type="ARBA" id="ARBA00022833"/>
    </source>
</evidence>
<dbReference type="PROSITE" id="PS50157">
    <property type="entry name" value="ZINC_FINGER_C2H2_2"/>
    <property type="match status" value="6"/>
</dbReference>
<dbReference type="GO" id="GO:0005634">
    <property type="term" value="C:nucleus"/>
    <property type="evidence" value="ECO:0007669"/>
    <property type="project" value="UniProtKB-SubCell"/>
</dbReference>
<dbReference type="FunFam" id="3.30.160.60:FF:004725">
    <property type="match status" value="1"/>
</dbReference>
<dbReference type="EMBL" id="CP092625">
    <property type="protein sequence ID" value="UMM40454.1"/>
    <property type="molecule type" value="Genomic_DNA"/>
</dbReference>
<feature type="compositionally biased region" description="Low complexity" evidence="10">
    <location>
        <begin position="1013"/>
        <end position="1030"/>
    </location>
</feature>
<feature type="compositionally biased region" description="Low complexity" evidence="10">
    <location>
        <begin position="1038"/>
        <end position="1055"/>
    </location>
</feature>
<evidence type="ECO:0000313" key="13">
    <source>
        <dbReference type="Proteomes" id="UP000829354"/>
    </source>
</evidence>
<feature type="region of interest" description="Disordered" evidence="10">
    <location>
        <begin position="727"/>
        <end position="757"/>
    </location>
</feature>
<dbReference type="PANTHER" id="PTHR45944:SF2">
    <property type="entry name" value="SCHNURRI, ISOFORM F"/>
    <property type="match status" value="1"/>
</dbReference>
<feature type="domain" description="C2H2-type" evidence="11">
    <location>
        <begin position="906"/>
        <end position="935"/>
    </location>
</feature>
<feature type="region of interest" description="Disordered" evidence="10">
    <location>
        <begin position="604"/>
        <end position="630"/>
    </location>
</feature>
<evidence type="ECO:0000256" key="6">
    <source>
        <dbReference type="ARBA" id="ARBA00023015"/>
    </source>
</evidence>
<dbReference type="Pfam" id="PF12874">
    <property type="entry name" value="zf-met"/>
    <property type="match status" value="1"/>
</dbReference>
<evidence type="ECO:0000259" key="11">
    <source>
        <dbReference type="PROSITE" id="PS50157"/>
    </source>
</evidence>
<evidence type="ECO:0000256" key="1">
    <source>
        <dbReference type="ARBA" id="ARBA00004123"/>
    </source>
</evidence>
<feature type="region of interest" description="Disordered" evidence="10">
    <location>
        <begin position="1123"/>
        <end position="1142"/>
    </location>
</feature>
<protein>
    <recommendedName>
        <fullName evidence="11">C2H2-type domain-containing protein</fullName>
    </recommendedName>
</protein>
<evidence type="ECO:0000256" key="9">
    <source>
        <dbReference type="PROSITE-ProRule" id="PRU00042"/>
    </source>
</evidence>
<keyword evidence="4 9" id="KW-0863">Zinc-finger</keyword>
<keyword evidence="2" id="KW-0479">Metal-binding</keyword>
<proteinExistence type="predicted"/>
<feature type="domain" description="C2H2-type" evidence="11">
    <location>
        <begin position="586"/>
        <end position="615"/>
    </location>
</feature>
<dbReference type="InterPro" id="IPR051969">
    <property type="entry name" value="Zinc-finger_DNA-bd_regulators"/>
</dbReference>
<evidence type="ECO:0000256" key="7">
    <source>
        <dbReference type="ARBA" id="ARBA00023163"/>
    </source>
</evidence>
<evidence type="ECO:0000256" key="4">
    <source>
        <dbReference type="ARBA" id="ARBA00022771"/>
    </source>
</evidence>